<comment type="caution">
    <text evidence="2">The sequence shown here is derived from an EMBL/GenBank/DDBJ whole genome shotgun (WGS) entry which is preliminary data.</text>
</comment>
<dbReference type="Proteomes" id="UP000184233">
    <property type="component" value="Unassembled WGS sequence"/>
</dbReference>
<dbReference type="STRING" id="1895771.BGO89_07415"/>
<evidence type="ECO:0000256" key="1">
    <source>
        <dbReference type="SAM" id="MobiDB-lite"/>
    </source>
</evidence>
<protein>
    <submittedName>
        <fullName evidence="2">Uncharacterized protein</fullName>
    </submittedName>
</protein>
<accession>A0A1M3KZ69</accession>
<proteinExistence type="predicted"/>
<feature type="region of interest" description="Disordered" evidence="1">
    <location>
        <begin position="301"/>
        <end position="325"/>
    </location>
</feature>
<reference evidence="2 3" key="1">
    <citation type="submission" date="2016-09" db="EMBL/GenBank/DDBJ databases">
        <title>Genome-resolved meta-omics ties microbial dynamics to process performance in biotechnology for thiocyanate degradation.</title>
        <authorList>
            <person name="Kantor R.S."/>
            <person name="Huddy R.J."/>
            <person name="Iyer R."/>
            <person name="Thomas B.C."/>
            <person name="Brown C.T."/>
            <person name="Anantharaman K."/>
            <person name="Tringe S."/>
            <person name="Hettich R.L."/>
            <person name="Harrison S.T."/>
            <person name="Banfield J.F."/>
        </authorList>
    </citation>
    <scope>NUCLEOTIDE SEQUENCE [LARGE SCALE GENOMIC DNA]</scope>
    <source>
        <strain evidence="2">59-99</strain>
    </source>
</reference>
<dbReference type="AlphaFoldDB" id="A0A1M3KZ69"/>
<name>A0A1M3KZ69_9BACT</name>
<feature type="compositionally biased region" description="Low complexity" evidence="1">
    <location>
        <begin position="308"/>
        <end position="320"/>
    </location>
</feature>
<evidence type="ECO:0000313" key="2">
    <source>
        <dbReference type="EMBL" id="OJX57791.1"/>
    </source>
</evidence>
<evidence type="ECO:0000313" key="3">
    <source>
        <dbReference type="Proteomes" id="UP000184233"/>
    </source>
</evidence>
<dbReference type="EMBL" id="MKVH01000021">
    <property type="protein sequence ID" value="OJX57791.1"/>
    <property type="molecule type" value="Genomic_DNA"/>
</dbReference>
<organism evidence="2 3">
    <name type="scientific">Candidatus Kapaibacterium thiocyanatum</name>
    <dbReference type="NCBI Taxonomy" id="1895771"/>
    <lineage>
        <taxon>Bacteria</taxon>
        <taxon>Pseudomonadati</taxon>
        <taxon>Candidatus Kapaibacteriota</taxon>
        <taxon>Candidatus Kapaibacteriia</taxon>
        <taxon>Candidatus Kapaibacteriales</taxon>
        <taxon>Candidatus Kapaibacteriaceae</taxon>
        <taxon>Candidatus Kapaibacterium</taxon>
    </lineage>
</organism>
<gene>
    <name evidence="2" type="ORF">BGO89_07415</name>
</gene>
<sequence>MILDHLISKYLDGELSPEEDSELRRLIAADPLAKEAFDAAVLVHIAMRCEDDAIADTPGDVAEEVYDNILAHIDDDEDRHKALPVAIDPAARASRRRVLSLVAAVLMLVVPVGHDWFTTGGDQAVLLPELPALNAFDEAGHAATTVSRIRTVRTRMDVQNDESTDDAFVMSVVNGDSDMDGAAAERRMAEADADDSGRAIPLSVWFGGRTPDVSSTDRDDASVVDPRAACATCGPAKVAVAEADYPMEVLLATLYTQGMTTSLPSASNVRSISQSLGYAVAPSSVFGLEVGSTSYDVERSHEGSVRIGGTPEGPARAAAPPREDGGIMKLLPGDSPVGTYFRQTSVSMNSEQMVWGAAFLQQSIMNAGGLAVQGRAALGAGEDGMLAYGRIQGEYKLYRSVSLTVGAEARYVPFRTNAIGGVSTSSSYGAIYSLLYGVQIRL</sequence>